<proteinExistence type="inferred from homology"/>
<organism evidence="13 14">
    <name type="scientific">Coregonus suidteri</name>
    <dbReference type="NCBI Taxonomy" id="861788"/>
    <lineage>
        <taxon>Eukaryota</taxon>
        <taxon>Metazoa</taxon>
        <taxon>Chordata</taxon>
        <taxon>Craniata</taxon>
        <taxon>Vertebrata</taxon>
        <taxon>Euteleostomi</taxon>
        <taxon>Actinopterygii</taxon>
        <taxon>Neopterygii</taxon>
        <taxon>Teleostei</taxon>
        <taxon>Protacanthopterygii</taxon>
        <taxon>Salmoniformes</taxon>
        <taxon>Salmonidae</taxon>
        <taxon>Coregoninae</taxon>
        <taxon>Coregonus</taxon>
    </lineage>
</organism>
<dbReference type="InterPro" id="IPR012945">
    <property type="entry name" value="Tubulin-bd_cofactor_C_dom"/>
</dbReference>
<feature type="region of interest" description="Disordered" evidence="11">
    <location>
        <begin position="147"/>
        <end position="169"/>
    </location>
</feature>
<evidence type="ECO:0000256" key="10">
    <source>
        <dbReference type="ARBA" id="ARBA00079876"/>
    </source>
</evidence>
<evidence type="ECO:0000313" key="14">
    <source>
        <dbReference type="Proteomes" id="UP001356427"/>
    </source>
</evidence>
<keyword evidence="4" id="KW-0597">Phosphoprotein</keyword>
<feature type="region of interest" description="Disordered" evidence="11">
    <location>
        <begin position="365"/>
        <end position="384"/>
    </location>
</feature>
<feature type="compositionally biased region" description="Basic and acidic residues" evidence="11">
    <location>
        <begin position="373"/>
        <end position="384"/>
    </location>
</feature>
<dbReference type="EMBL" id="JAGTTL010000026">
    <property type="protein sequence ID" value="KAK6301854.1"/>
    <property type="molecule type" value="Genomic_DNA"/>
</dbReference>
<keyword evidence="14" id="KW-1185">Reference proteome</keyword>
<evidence type="ECO:0000256" key="2">
    <source>
        <dbReference type="ARBA" id="ARBA00008848"/>
    </source>
</evidence>
<evidence type="ECO:0000259" key="12">
    <source>
        <dbReference type="PROSITE" id="PS51329"/>
    </source>
</evidence>
<dbReference type="FunFam" id="2.160.20.70:FF:000007">
    <property type="entry name" value="tubulin-specific chaperone C"/>
    <property type="match status" value="1"/>
</dbReference>
<dbReference type="Gene3D" id="1.20.58.1250">
    <property type="entry name" value="Tubulin Binding Cofactor C, N-terminal domain"/>
    <property type="match status" value="1"/>
</dbReference>
<dbReference type="Pfam" id="PF16752">
    <property type="entry name" value="TBCC_N"/>
    <property type="match status" value="1"/>
</dbReference>
<comment type="subunit">
    <text evidence="7">Supercomplex made of cofactors A to E. Cofactors A and D function by capturing and stabilizing tubulin in a quasi-native conformation. Cofactor E binds to the cofactor D-tubulin complex; interaction with cofactor C then causes the release of tubulin polypeptides that are committed to the native state.</text>
</comment>
<feature type="domain" description="C-CAP/cofactor C-like" evidence="12">
    <location>
        <begin position="163"/>
        <end position="320"/>
    </location>
</feature>
<dbReference type="InterPro" id="IPR016098">
    <property type="entry name" value="CAP/MinC_C"/>
</dbReference>
<evidence type="ECO:0000256" key="6">
    <source>
        <dbReference type="ARBA" id="ARBA00023186"/>
    </source>
</evidence>
<dbReference type="GO" id="GO:0005829">
    <property type="term" value="C:cytosol"/>
    <property type="evidence" value="ECO:0007669"/>
    <property type="project" value="UniProtKB-ARBA"/>
</dbReference>
<dbReference type="SMART" id="SM00673">
    <property type="entry name" value="CARP"/>
    <property type="match status" value="2"/>
</dbReference>
<comment type="caution">
    <text evidence="13">The sequence shown here is derived from an EMBL/GenBank/DDBJ whole genome shotgun (WGS) entry which is preliminary data.</text>
</comment>
<dbReference type="GO" id="GO:0007021">
    <property type="term" value="P:tubulin complex assembly"/>
    <property type="evidence" value="ECO:0007669"/>
    <property type="project" value="TreeGrafter"/>
</dbReference>
<dbReference type="FunFam" id="1.20.58.1250:FF:000001">
    <property type="entry name" value="Tubulin-specific chaperone C"/>
    <property type="match status" value="1"/>
</dbReference>
<accession>A0AAN8KVD9</accession>
<dbReference type="GO" id="GO:0007023">
    <property type="term" value="P:post-chaperonin tubulin folding pathway"/>
    <property type="evidence" value="ECO:0007669"/>
    <property type="project" value="InterPro"/>
</dbReference>
<sequence>MDVESGICQGNGDSGPSESAIKIPDRMLKREQDRLEDVERKKEAKNSQSVTEEKSGFFTATFGSERAAIEELLAGCSGATDRALATQTLEEVTTKTQHLQKFLNDSMVFLPQYELRQAQAALQKLQNSLAEKRNEILPKKKFAFRSRAANTPKVDPPAPPVTPKDSGRTKVEGAISPLEQCGFSHFETQVLTKSGEEIKQQDVLLTHLTNCKVRLLGSPSTVHIKHVQNCEIFSGPVSSSVFVDHCTGSTLSFPCQQLRTHHTTDTQVYLHVTSRAIIEDCQGVRFAPFAWSYPGLDQDFKVSGLNRESNNWNQVDDFNWLALGTQSPNWLCHKFCQLLKVSYQVCWPVVRPSARTTGQQTLYDTFSSSASSEPRDPFQKRSTA</sequence>
<comment type="subcellular location">
    <subcellularLocation>
        <location evidence="1">Cytoplasm</location>
    </subcellularLocation>
</comment>
<dbReference type="InterPro" id="IPR027684">
    <property type="entry name" value="TBCC"/>
</dbReference>
<evidence type="ECO:0000256" key="1">
    <source>
        <dbReference type="ARBA" id="ARBA00004496"/>
    </source>
</evidence>
<reference evidence="13 14" key="1">
    <citation type="submission" date="2021-04" db="EMBL/GenBank/DDBJ databases">
        <authorList>
            <person name="De Guttry C."/>
            <person name="Zahm M."/>
            <person name="Klopp C."/>
            <person name="Cabau C."/>
            <person name="Louis A."/>
            <person name="Berthelot C."/>
            <person name="Parey E."/>
            <person name="Roest Crollius H."/>
            <person name="Montfort J."/>
            <person name="Robinson-Rechavi M."/>
            <person name="Bucao C."/>
            <person name="Bouchez O."/>
            <person name="Gislard M."/>
            <person name="Lluch J."/>
            <person name="Milhes M."/>
            <person name="Lampietro C."/>
            <person name="Lopez Roques C."/>
            <person name="Donnadieu C."/>
            <person name="Braasch I."/>
            <person name="Desvignes T."/>
            <person name="Postlethwait J."/>
            <person name="Bobe J."/>
            <person name="Wedekind C."/>
            <person name="Guiguen Y."/>
        </authorList>
    </citation>
    <scope>NUCLEOTIDE SEQUENCE [LARGE SCALE GENOMIC DNA]</scope>
    <source>
        <strain evidence="13">Cs_M1</strain>
        <tissue evidence="13">Blood</tissue>
    </source>
</reference>
<dbReference type="PANTHER" id="PTHR15139">
    <property type="entry name" value="TUBULIN FOLDING COFACTOR C"/>
    <property type="match status" value="1"/>
</dbReference>
<evidence type="ECO:0000313" key="13">
    <source>
        <dbReference type="EMBL" id="KAK6301854.1"/>
    </source>
</evidence>
<comment type="function">
    <text evidence="8">Tubulin-folding protein; involved in the final step of the tubulin folding pathway.</text>
</comment>
<dbReference type="GO" id="GO:0015631">
    <property type="term" value="F:tubulin binding"/>
    <property type="evidence" value="ECO:0007669"/>
    <property type="project" value="InterPro"/>
</dbReference>
<protein>
    <recommendedName>
        <fullName evidence="9">Tubulin-specific chaperone C</fullName>
    </recommendedName>
    <alternativeName>
        <fullName evidence="10">Tubulin-folding cofactor C</fullName>
    </alternativeName>
</protein>
<evidence type="ECO:0000256" key="8">
    <source>
        <dbReference type="ARBA" id="ARBA00058607"/>
    </source>
</evidence>
<dbReference type="Pfam" id="PF07986">
    <property type="entry name" value="TBCC"/>
    <property type="match status" value="1"/>
</dbReference>
<evidence type="ECO:0000256" key="3">
    <source>
        <dbReference type="ARBA" id="ARBA00022490"/>
    </source>
</evidence>
<dbReference type="InterPro" id="IPR006599">
    <property type="entry name" value="CARP_motif"/>
</dbReference>
<evidence type="ECO:0000256" key="7">
    <source>
        <dbReference type="ARBA" id="ARBA00026055"/>
    </source>
</evidence>
<evidence type="ECO:0000256" key="5">
    <source>
        <dbReference type="ARBA" id="ARBA00022990"/>
    </source>
</evidence>
<dbReference type="PANTHER" id="PTHR15139:SF0">
    <property type="entry name" value="TUBULIN-SPECIFIC CHAPERONE C"/>
    <property type="match status" value="1"/>
</dbReference>
<dbReference type="AlphaFoldDB" id="A0AAN8KVD9"/>
<evidence type="ECO:0000256" key="9">
    <source>
        <dbReference type="ARBA" id="ARBA00067872"/>
    </source>
</evidence>
<gene>
    <name evidence="13" type="ORF">J4Q44_G00279070</name>
</gene>
<evidence type="ECO:0000256" key="11">
    <source>
        <dbReference type="SAM" id="MobiDB-lite"/>
    </source>
</evidence>
<keyword evidence="6" id="KW-0143">Chaperone</keyword>
<name>A0AAN8KVD9_9TELE</name>
<dbReference type="InterPro" id="IPR017901">
    <property type="entry name" value="C-CAP_CF_C-like"/>
</dbReference>
<feature type="region of interest" description="Disordered" evidence="11">
    <location>
        <begin position="1"/>
        <end position="26"/>
    </location>
</feature>
<evidence type="ECO:0000256" key="4">
    <source>
        <dbReference type="ARBA" id="ARBA00022553"/>
    </source>
</evidence>
<comment type="similarity">
    <text evidence="2">Belongs to the TBCC family.</text>
</comment>
<keyword evidence="3" id="KW-0963">Cytoplasm</keyword>
<dbReference type="InterPro" id="IPR031925">
    <property type="entry name" value="TBCC_N"/>
</dbReference>
<dbReference type="InterPro" id="IPR038397">
    <property type="entry name" value="TBCC_N_sf"/>
</dbReference>
<keyword evidence="5" id="KW-0007">Acetylation</keyword>
<dbReference type="PROSITE" id="PS51329">
    <property type="entry name" value="C_CAP_COFACTOR_C"/>
    <property type="match status" value="1"/>
</dbReference>
<dbReference type="Proteomes" id="UP001356427">
    <property type="component" value="Unassembled WGS sequence"/>
</dbReference>
<dbReference type="Gene3D" id="2.160.20.70">
    <property type="match status" value="1"/>
</dbReference>